<proteinExistence type="predicted"/>
<dbReference type="EMBL" id="BDGG01000012">
    <property type="protein sequence ID" value="GAV05383.1"/>
    <property type="molecule type" value="Genomic_DNA"/>
</dbReference>
<sequence>MPTGKSYNRYIRYLDRTVNQLIHGHESEANLRQQRLKSSHRVGLDSSLLRFNRLLVVSQT</sequence>
<protein>
    <submittedName>
        <fullName evidence="1">Uncharacterized protein</fullName>
    </submittedName>
</protein>
<name>A0A1D1VYG6_RAMVA</name>
<keyword evidence="2" id="KW-1185">Reference proteome</keyword>
<evidence type="ECO:0000313" key="1">
    <source>
        <dbReference type="EMBL" id="GAV05383.1"/>
    </source>
</evidence>
<reference evidence="1 2" key="1">
    <citation type="journal article" date="2016" name="Nat. Commun.">
        <title>Extremotolerant tardigrade genome and improved radiotolerance of human cultured cells by tardigrade-unique protein.</title>
        <authorList>
            <person name="Hashimoto T."/>
            <person name="Horikawa D.D."/>
            <person name="Saito Y."/>
            <person name="Kuwahara H."/>
            <person name="Kozuka-Hata H."/>
            <person name="Shin-I T."/>
            <person name="Minakuchi Y."/>
            <person name="Ohishi K."/>
            <person name="Motoyama A."/>
            <person name="Aizu T."/>
            <person name="Enomoto A."/>
            <person name="Kondo K."/>
            <person name="Tanaka S."/>
            <person name="Hara Y."/>
            <person name="Koshikawa S."/>
            <person name="Sagara H."/>
            <person name="Miura T."/>
            <person name="Yokobori S."/>
            <person name="Miyagawa K."/>
            <person name="Suzuki Y."/>
            <person name="Kubo T."/>
            <person name="Oyama M."/>
            <person name="Kohara Y."/>
            <person name="Fujiyama A."/>
            <person name="Arakawa K."/>
            <person name="Katayama T."/>
            <person name="Toyoda A."/>
            <person name="Kunieda T."/>
        </authorList>
    </citation>
    <scope>NUCLEOTIDE SEQUENCE [LARGE SCALE GENOMIC DNA]</scope>
    <source>
        <strain evidence="1 2">YOKOZUNA-1</strain>
    </source>
</reference>
<dbReference type="AlphaFoldDB" id="A0A1D1VYG6"/>
<comment type="caution">
    <text evidence="1">The sequence shown here is derived from an EMBL/GenBank/DDBJ whole genome shotgun (WGS) entry which is preliminary data.</text>
</comment>
<organism evidence="1 2">
    <name type="scientific">Ramazzottius varieornatus</name>
    <name type="common">Water bear</name>
    <name type="synonym">Tardigrade</name>
    <dbReference type="NCBI Taxonomy" id="947166"/>
    <lineage>
        <taxon>Eukaryota</taxon>
        <taxon>Metazoa</taxon>
        <taxon>Ecdysozoa</taxon>
        <taxon>Tardigrada</taxon>
        <taxon>Eutardigrada</taxon>
        <taxon>Parachela</taxon>
        <taxon>Hypsibioidea</taxon>
        <taxon>Ramazzottiidae</taxon>
        <taxon>Ramazzottius</taxon>
    </lineage>
</organism>
<evidence type="ECO:0000313" key="2">
    <source>
        <dbReference type="Proteomes" id="UP000186922"/>
    </source>
</evidence>
<gene>
    <name evidence="1" type="primary">RvY_15525-1</name>
    <name evidence="1" type="synonym">RvY_15525.1</name>
    <name evidence="1" type="ORF">RvY_15525</name>
</gene>
<dbReference type="Proteomes" id="UP000186922">
    <property type="component" value="Unassembled WGS sequence"/>
</dbReference>
<accession>A0A1D1VYG6</accession>